<dbReference type="EMBL" id="JAUEPU010000010">
    <property type="protein sequence ID" value="KAK0499261.1"/>
    <property type="molecule type" value="Genomic_DNA"/>
</dbReference>
<keyword evidence="3" id="KW-1185">Reference proteome</keyword>
<reference evidence="2" key="1">
    <citation type="submission" date="2023-06" db="EMBL/GenBank/DDBJ databases">
        <authorList>
            <consortium name="Lawrence Berkeley National Laboratory"/>
            <person name="Ahrendt S."/>
            <person name="Sahu N."/>
            <person name="Indic B."/>
            <person name="Wong-Bajracharya J."/>
            <person name="Merenyi Z."/>
            <person name="Ke H.-M."/>
            <person name="Monk M."/>
            <person name="Kocsube S."/>
            <person name="Drula E."/>
            <person name="Lipzen A."/>
            <person name="Balint B."/>
            <person name="Henrissat B."/>
            <person name="Andreopoulos B."/>
            <person name="Martin F.M."/>
            <person name="Harder C.B."/>
            <person name="Rigling D."/>
            <person name="Ford K.L."/>
            <person name="Foster G.D."/>
            <person name="Pangilinan J."/>
            <person name="Papanicolaou A."/>
            <person name="Barry K."/>
            <person name="LaButti K."/>
            <person name="Viragh M."/>
            <person name="Koriabine M."/>
            <person name="Yan M."/>
            <person name="Riley R."/>
            <person name="Champramary S."/>
            <person name="Plett K.L."/>
            <person name="Tsai I.J."/>
            <person name="Slot J."/>
            <person name="Sipos G."/>
            <person name="Plett J."/>
            <person name="Nagy L.G."/>
            <person name="Grigoriev I.V."/>
        </authorList>
    </citation>
    <scope>NUCLEOTIDE SEQUENCE</scope>
    <source>
        <strain evidence="2">HWK02</strain>
    </source>
</reference>
<dbReference type="Proteomes" id="UP001175228">
    <property type="component" value="Unassembled WGS sequence"/>
</dbReference>
<comment type="caution">
    <text evidence="2">The sequence shown here is derived from an EMBL/GenBank/DDBJ whole genome shotgun (WGS) entry which is preliminary data.</text>
</comment>
<name>A0AA39QB51_9AGAR</name>
<feature type="region of interest" description="Disordered" evidence="1">
    <location>
        <begin position="78"/>
        <end position="99"/>
    </location>
</feature>
<gene>
    <name evidence="2" type="ORF">EDD18DRAFT_1350694</name>
</gene>
<proteinExistence type="predicted"/>
<dbReference type="AlphaFoldDB" id="A0AA39QB51"/>
<evidence type="ECO:0000313" key="2">
    <source>
        <dbReference type="EMBL" id="KAK0499261.1"/>
    </source>
</evidence>
<sequence>MPTNLKLLKEPCCTPSQCSNIFATGHEGERQRRRLANIMTGDARAGDGSTGDVTPGAHELEARELEMRVWSASGDVVAGGGSAGDVPAGVHLETRELEI</sequence>
<protein>
    <submittedName>
        <fullName evidence="2">Uncharacterized protein</fullName>
    </submittedName>
</protein>
<evidence type="ECO:0000256" key="1">
    <source>
        <dbReference type="SAM" id="MobiDB-lite"/>
    </source>
</evidence>
<evidence type="ECO:0000313" key="3">
    <source>
        <dbReference type="Proteomes" id="UP001175228"/>
    </source>
</evidence>
<organism evidence="2 3">
    <name type="scientific">Armillaria luteobubalina</name>
    <dbReference type="NCBI Taxonomy" id="153913"/>
    <lineage>
        <taxon>Eukaryota</taxon>
        <taxon>Fungi</taxon>
        <taxon>Dikarya</taxon>
        <taxon>Basidiomycota</taxon>
        <taxon>Agaricomycotina</taxon>
        <taxon>Agaricomycetes</taxon>
        <taxon>Agaricomycetidae</taxon>
        <taxon>Agaricales</taxon>
        <taxon>Marasmiineae</taxon>
        <taxon>Physalacriaceae</taxon>
        <taxon>Armillaria</taxon>
    </lineage>
</organism>
<accession>A0AA39QB51</accession>